<accession>A0A9J6D7P3</accession>
<dbReference type="EMBL" id="JABSTU010000010">
    <property type="protein sequence ID" value="KAH8018229.1"/>
    <property type="molecule type" value="Genomic_DNA"/>
</dbReference>
<organism evidence="2 3">
    <name type="scientific">Rhipicephalus microplus</name>
    <name type="common">Cattle tick</name>
    <name type="synonym">Boophilus microplus</name>
    <dbReference type="NCBI Taxonomy" id="6941"/>
    <lineage>
        <taxon>Eukaryota</taxon>
        <taxon>Metazoa</taxon>
        <taxon>Ecdysozoa</taxon>
        <taxon>Arthropoda</taxon>
        <taxon>Chelicerata</taxon>
        <taxon>Arachnida</taxon>
        <taxon>Acari</taxon>
        <taxon>Parasitiformes</taxon>
        <taxon>Ixodida</taxon>
        <taxon>Ixodoidea</taxon>
        <taxon>Ixodidae</taxon>
        <taxon>Rhipicephalinae</taxon>
        <taxon>Rhipicephalus</taxon>
        <taxon>Boophilus</taxon>
    </lineage>
</organism>
<reference evidence="2" key="1">
    <citation type="journal article" date="2020" name="Cell">
        <title>Large-Scale Comparative Analyses of Tick Genomes Elucidate Their Genetic Diversity and Vector Capacities.</title>
        <authorList>
            <consortium name="Tick Genome and Microbiome Consortium (TIGMIC)"/>
            <person name="Jia N."/>
            <person name="Wang J."/>
            <person name="Shi W."/>
            <person name="Du L."/>
            <person name="Sun Y."/>
            <person name="Zhan W."/>
            <person name="Jiang J.F."/>
            <person name="Wang Q."/>
            <person name="Zhang B."/>
            <person name="Ji P."/>
            <person name="Bell-Sakyi L."/>
            <person name="Cui X.M."/>
            <person name="Yuan T.T."/>
            <person name="Jiang B.G."/>
            <person name="Yang W.F."/>
            <person name="Lam T.T."/>
            <person name="Chang Q.C."/>
            <person name="Ding S.J."/>
            <person name="Wang X.J."/>
            <person name="Zhu J.G."/>
            <person name="Ruan X.D."/>
            <person name="Zhao L."/>
            <person name="Wei J.T."/>
            <person name="Ye R.Z."/>
            <person name="Que T.C."/>
            <person name="Du C.H."/>
            <person name="Zhou Y.H."/>
            <person name="Cheng J.X."/>
            <person name="Dai P.F."/>
            <person name="Guo W.B."/>
            <person name="Han X.H."/>
            <person name="Huang E.J."/>
            <person name="Li L.F."/>
            <person name="Wei W."/>
            <person name="Gao Y.C."/>
            <person name="Liu J.Z."/>
            <person name="Shao H.Z."/>
            <person name="Wang X."/>
            <person name="Wang C.C."/>
            <person name="Yang T.C."/>
            <person name="Huo Q.B."/>
            <person name="Li W."/>
            <person name="Chen H.Y."/>
            <person name="Chen S.E."/>
            <person name="Zhou L.G."/>
            <person name="Ni X.B."/>
            <person name="Tian J.H."/>
            <person name="Sheng Y."/>
            <person name="Liu T."/>
            <person name="Pan Y.S."/>
            <person name="Xia L.Y."/>
            <person name="Li J."/>
            <person name="Zhao F."/>
            <person name="Cao W.C."/>
        </authorList>
    </citation>
    <scope>NUCLEOTIDE SEQUENCE</scope>
    <source>
        <strain evidence="2">Rmic-2018</strain>
    </source>
</reference>
<evidence type="ECO:0000256" key="1">
    <source>
        <dbReference type="SAM" id="MobiDB-lite"/>
    </source>
</evidence>
<dbReference type="AlphaFoldDB" id="A0A9J6D7P3"/>
<comment type="caution">
    <text evidence="2">The sequence shown here is derived from an EMBL/GenBank/DDBJ whole genome shotgun (WGS) entry which is preliminary data.</text>
</comment>
<protein>
    <submittedName>
        <fullName evidence="2">Uncharacterized protein</fullName>
    </submittedName>
</protein>
<evidence type="ECO:0000313" key="3">
    <source>
        <dbReference type="Proteomes" id="UP000821866"/>
    </source>
</evidence>
<reference evidence="2" key="2">
    <citation type="submission" date="2021-09" db="EMBL/GenBank/DDBJ databases">
        <authorList>
            <person name="Jia N."/>
            <person name="Wang J."/>
            <person name="Shi W."/>
            <person name="Du L."/>
            <person name="Sun Y."/>
            <person name="Zhan W."/>
            <person name="Jiang J."/>
            <person name="Wang Q."/>
            <person name="Zhang B."/>
            <person name="Ji P."/>
            <person name="Sakyi L.B."/>
            <person name="Cui X."/>
            <person name="Yuan T."/>
            <person name="Jiang B."/>
            <person name="Yang W."/>
            <person name="Lam T.T.-Y."/>
            <person name="Chang Q."/>
            <person name="Ding S."/>
            <person name="Wang X."/>
            <person name="Zhu J."/>
            <person name="Ruan X."/>
            <person name="Zhao L."/>
            <person name="Wei J."/>
            <person name="Que T."/>
            <person name="Du C."/>
            <person name="Cheng J."/>
            <person name="Dai P."/>
            <person name="Han X."/>
            <person name="Huang E."/>
            <person name="Gao Y."/>
            <person name="Liu J."/>
            <person name="Shao H."/>
            <person name="Ye R."/>
            <person name="Li L."/>
            <person name="Wei W."/>
            <person name="Wang X."/>
            <person name="Wang C."/>
            <person name="Huo Q."/>
            <person name="Li W."/>
            <person name="Guo W."/>
            <person name="Chen H."/>
            <person name="Chen S."/>
            <person name="Zhou L."/>
            <person name="Zhou L."/>
            <person name="Ni X."/>
            <person name="Tian J."/>
            <person name="Zhou Y."/>
            <person name="Sheng Y."/>
            <person name="Liu T."/>
            <person name="Pan Y."/>
            <person name="Xia L."/>
            <person name="Li J."/>
            <person name="Zhao F."/>
            <person name="Cao W."/>
        </authorList>
    </citation>
    <scope>NUCLEOTIDE SEQUENCE</scope>
    <source>
        <strain evidence="2">Rmic-2018</strain>
        <tissue evidence="2">Larvae</tissue>
    </source>
</reference>
<gene>
    <name evidence="2" type="ORF">HPB51_000473</name>
</gene>
<feature type="region of interest" description="Disordered" evidence="1">
    <location>
        <begin position="1"/>
        <end position="20"/>
    </location>
</feature>
<keyword evidence="3" id="KW-1185">Reference proteome</keyword>
<evidence type="ECO:0000313" key="2">
    <source>
        <dbReference type="EMBL" id="KAH8018229.1"/>
    </source>
</evidence>
<name>A0A9J6D7P3_RHIMP</name>
<sequence length="357" mass="39300">MRVCPVGGREAGTMSPVPRENDRRLVFDPRWRRSYSASMGTKPAESSRPSFVFIQAPYEKGNAHAVERTTKKTLFEGLNVFGAAGRAGKTSTRPVLEERPGAVGVTMKELHQRVDRYRSVGLICTVVGDYLKVHQWVVGRLLSSVGSAVFARDSSAGGIFSLSSDETCTGNVVRLLNNLCLLFHPMNKTEYGHFHRQLFFRTLVASKQNQNFMFVKALDEIKGNAYAIERTTKERLTTLLGVFSFSAAAGSAIKSPTMPVLEERPGVVCVMMKELYQWVDRLPSMGQTCAVAADYLEVHHGVVQRLLSSIGSAVLAWNVSAGGLFSPERHMTCIGYGVLFVANRSTMPETKSDYFGG</sequence>
<proteinExistence type="predicted"/>
<dbReference type="Proteomes" id="UP000821866">
    <property type="component" value="Chromosome 8"/>
</dbReference>